<feature type="compositionally biased region" description="Basic residues" evidence="1">
    <location>
        <begin position="264"/>
        <end position="273"/>
    </location>
</feature>
<dbReference type="OrthoDB" id="546764at2759"/>
<proteinExistence type="predicted"/>
<sequence>MPFPDYALYLQFPDDHNLDADLCNIDVSQENLVLSLHKQEACKGLWDSFEAGSGEESLETKFFVTEKTVDMMMREIAEQDPWLAAAPDGESSVKVSSLTDDCLSLEIETNSRADSELFQWNSKQDKSVKKHMGENISSCEEVNMVDLADELQTTKLDDSAEFNGFSSEERGNAQREIVKNKEFVSSDVIDSDAASAEKGDSFVPIDVISNAVRTRRSILRRTSSTSTDDSLGDEYEFNGTPDSPSKKNVRFNLNPKVRVFSNKKDKKKRKLEAKHKAEARKHSLDSEGSGSEHSNGTSPVDTGTGWDGFDDQSLGKGSNGMTSLKDPDNGELDQKEAEISDNQTTDDSVDKLAGSLRSDGESFGMTNNLIFELDD</sequence>
<feature type="compositionally biased region" description="Basic and acidic residues" evidence="1">
    <location>
        <begin position="274"/>
        <end position="285"/>
    </location>
</feature>
<keyword evidence="3" id="KW-1185">Reference proteome</keyword>
<gene>
    <name evidence="2" type="primary">DNAAF2_2</name>
    <name evidence="2" type="ORF">OS493_009110</name>
</gene>
<evidence type="ECO:0000256" key="1">
    <source>
        <dbReference type="SAM" id="MobiDB-lite"/>
    </source>
</evidence>
<evidence type="ECO:0000313" key="3">
    <source>
        <dbReference type="Proteomes" id="UP001163046"/>
    </source>
</evidence>
<comment type="caution">
    <text evidence="2">The sequence shown here is derived from an EMBL/GenBank/DDBJ whole genome shotgun (WGS) entry which is preliminary data.</text>
</comment>
<dbReference type="Proteomes" id="UP001163046">
    <property type="component" value="Unassembled WGS sequence"/>
</dbReference>
<name>A0A9W9Z1T6_9CNID</name>
<feature type="compositionally biased region" description="Polar residues" evidence="1">
    <location>
        <begin position="286"/>
        <end position="301"/>
    </location>
</feature>
<accession>A0A9W9Z1T6</accession>
<organism evidence="2 3">
    <name type="scientific">Desmophyllum pertusum</name>
    <dbReference type="NCBI Taxonomy" id="174260"/>
    <lineage>
        <taxon>Eukaryota</taxon>
        <taxon>Metazoa</taxon>
        <taxon>Cnidaria</taxon>
        <taxon>Anthozoa</taxon>
        <taxon>Hexacorallia</taxon>
        <taxon>Scleractinia</taxon>
        <taxon>Caryophylliina</taxon>
        <taxon>Caryophylliidae</taxon>
        <taxon>Desmophyllum</taxon>
    </lineage>
</organism>
<dbReference type="AlphaFoldDB" id="A0A9W9Z1T6"/>
<protein>
    <submittedName>
        <fullName evidence="2">Protein kintoun</fullName>
    </submittedName>
</protein>
<feature type="region of interest" description="Disordered" evidence="1">
    <location>
        <begin position="221"/>
        <end position="375"/>
    </location>
</feature>
<evidence type="ECO:0000313" key="2">
    <source>
        <dbReference type="EMBL" id="KAJ7373788.1"/>
    </source>
</evidence>
<feature type="compositionally biased region" description="Basic and acidic residues" evidence="1">
    <location>
        <begin position="325"/>
        <end position="338"/>
    </location>
</feature>
<dbReference type="EMBL" id="MU826829">
    <property type="protein sequence ID" value="KAJ7373788.1"/>
    <property type="molecule type" value="Genomic_DNA"/>
</dbReference>
<reference evidence="2" key="1">
    <citation type="submission" date="2023-01" db="EMBL/GenBank/DDBJ databases">
        <title>Genome assembly of the deep-sea coral Lophelia pertusa.</title>
        <authorList>
            <person name="Herrera S."/>
            <person name="Cordes E."/>
        </authorList>
    </citation>
    <scope>NUCLEOTIDE SEQUENCE</scope>
    <source>
        <strain evidence="2">USNM1676648</strain>
        <tissue evidence="2">Polyp</tissue>
    </source>
</reference>